<dbReference type="PANTHER" id="PTHR30136:SF8">
    <property type="entry name" value="TRANSCRIPTIONAL REGULATORY PROTEIN"/>
    <property type="match status" value="1"/>
</dbReference>
<evidence type="ECO:0000313" key="5">
    <source>
        <dbReference type="EMBL" id="MBF4629636.1"/>
    </source>
</evidence>
<gene>
    <name evidence="5" type="ORF">ITJ42_00210</name>
</gene>
<dbReference type="InterPro" id="IPR005471">
    <property type="entry name" value="Tscrpt_reg_IclR_N"/>
</dbReference>
<keyword evidence="3" id="KW-0804">Transcription</keyword>
<dbReference type="SUPFAM" id="SSF46785">
    <property type="entry name" value="Winged helix' DNA-binding domain"/>
    <property type="match status" value="1"/>
</dbReference>
<dbReference type="Gene3D" id="3.30.450.40">
    <property type="match status" value="1"/>
</dbReference>
<organism evidence="5 6">
    <name type="scientific">Clavibacter phaseoli</name>
    <dbReference type="NCBI Taxonomy" id="1734031"/>
    <lineage>
        <taxon>Bacteria</taxon>
        <taxon>Bacillati</taxon>
        <taxon>Actinomycetota</taxon>
        <taxon>Actinomycetes</taxon>
        <taxon>Micrococcales</taxon>
        <taxon>Microbacteriaceae</taxon>
        <taxon>Clavibacter</taxon>
    </lineage>
</organism>
<dbReference type="SUPFAM" id="SSF55781">
    <property type="entry name" value="GAF domain-like"/>
    <property type="match status" value="2"/>
</dbReference>
<evidence type="ECO:0000256" key="3">
    <source>
        <dbReference type="ARBA" id="ARBA00023163"/>
    </source>
</evidence>
<dbReference type="InterPro" id="IPR029016">
    <property type="entry name" value="GAF-like_dom_sf"/>
</dbReference>
<name>A0A8I0S7B5_9MICO</name>
<sequence>MSNRTVDALRIVRHITERPDPVDAIPLGAIARATATSPSSASRLCAELARSGMLARGSDYGSYSLGPRAIHLSGTAFTPHAHTQRVALTLAAQQTGETVLLAAPDGAGRLRIVDHITSGWTLHAPAKLGEAIEDPDSASAAAIAIAAGDEADPALTESTSGRRTELATVVRAPDGSPMGVLAVRLPTTRAVRNGPRARRALGAARRTLESNFHTNEMPTPAHRIEPAARATEHTRTTIEAISSLLEEAAAHPDTTAGLARRTGLHPDRARRILQACASEGITSVAPDTGVHTITWVVQGWHRARRIPTITVAGSRLVAAIADDLDISAFITTLSGMRSHTLVEELRGVGEGLAMTSWLGRAHPLIGSDGGPTMLVDFGDAEIHQLFPNRHTPQELMRFTALVRRARRDHVLTMQAYDDPSVIAVSAPIRDSSGSVVAAACLVGSTYDIRSRSRDIEDAAQRLGQDVTTALTRRS</sequence>
<dbReference type="PANTHER" id="PTHR30136">
    <property type="entry name" value="HELIX-TURN-HELIX TRANSCRIPTIONAL REGULATOR, ICLR FAMILY"/>
    <property type="match status" value="1"/>
</dbReference>
<dbReference type="PROSITE" id="PS51078">
    <property type="entry name" value="ICLR_ED"/>
    <property type="match status" value="1"/>
</dbReference>
<keyword evidence="6" id="KW-1185">Reference proteome</keyword>
<dbReference type="InterPro" id="IPR014757">
    <property type="entry name" value="Tscrpt_reg_IclR_C"/>
</dbReference>
<dbReference type="AlphaFoldDB" id="A0A8I0S7B5"/>
<dbReference type="InterPro" id="IPR050707">
    <property type="entry name" value="HTH_MetabolicPath_Reg"/>
</dbReference>
<keyword evidence="2" id="KW-0238">DNA-binding</keyword>
<dbReference type="InterPro" id="IPR036390">
    <property type="entry name" value="WH_DNA-bd_sf"/>
</dbReference>
<protein>
    <submittedName>
        <fullName evidence="5">Helix-turn-helix domain-containing protein</fullName>
    </submittedName>
</protein>
<dbReference type="GO" id="GO:0003700">
    <property type="term" value="F:DNA-binding transcription factor activity"/>
    <property type="evidence" value="ECO:0007669"/>
    <property type="project" value="TreeGrafter"/>
</dbReference>
<dbReference type="EMBL" id="JADKRP010000001">
    <property type="protein sequence ID" value="MBF4629636.1"/>
    <property type="molecule type" value="Genomic_DNA"/>
</dbReference>
<evidence type="ECO:0000256" key="2">
    <source>
        <dbReference type="ARBA" id="ARBA00023125"/>
    </source>
</evidence>
<dbReference type="InterPro" id="IPR036388">
    <property type="entry name" value="WH-like_DNA-bd_sf"/>
</dbReference>
<feature type="domain" description="IclR-ED" evidence="4">
    <location>
        <begin position="295"/>
        <end position="474"/>
    </location>
</feature>
<accession>A0A8I0S7B5</accession>
<proteinExistence type="predicted"/>
<dbReference type="Proteomes" id="UP000634579">
    <property type="component" value="Unassembled WGS sequence"/>
</dbReference>
<dbReference type="Gene3D" id="1.10.10.10">
    <property type="entry name" value="Winged helix-like DNA-binding domain superfamily/Winged helix DNA-binding domain"/>
    <property type="match status" value="2"/>
</dbReference>
<evidence type="ECO:0000256" key="1">
    <source>
        <dbReference type="ARBA" id="ARBA00023015"/>
    </source>
</evidence>
<dbReference type="GO" id="GO:0045892">
    <property type="term" value="P:negative regulation of DNA-templated transcription"/>
    <property type="evidence" value="ECO:0007669"/>
    <property type="project" value="TreeGrafter"/>
</dbReference>
<evidence type="ECO:0000313" key="6">
    <source>
        <dbReference type="Proteomes" id="UP000634579"/>
    </source>
</evidence>
<dbReference type="GO" id="GO:0003677">
    <property type="term" value="F:DNA binding"/>
    <property type="evidence" value="ECO:0007669"/>
    <property type="project" value="UniProtKB-KW"/>
</dbReference>
<evidence type="ECO:0000259" key="4">
    <source>
        <dbReference type="PROSITE" id="PS51078"/>
    </source>
</evidence>
<reference evidence="5 6" key="1">
    <citation type="submission" date="2020-10" db="EMBL/GenBank/DDBJ databases">
        <title>Draft genome sequences of plant-associated actinobacteria.</title>
        <authorList>
            <person name="Tarlachkov S.V."/>
            <person name="Starodumova I.P."/>
            <person name="Dorofeeva L.V."/>
            <person name="Prisyazhnaya N.V."/>
            <person name="Roubtsova T.V."/>
            <person name="Chizhov V.N."/>
            <person name="Nadler S.A."/>
            <person name="Subbotin S.A."/>
            <person name="Evtushenko L.I."/>
        </authorList>
    </citation>
    <scope>NUCLEOTIDE SEQUENCE [LARGE SCALE GENOMIC DNA]</scope>
    <source>
        <strain evidence="5 6">VKM Ac-2886</strain>
    </source>
</reference>
<keyword evidence="1" id="KW-0805">Transcription regulation</keyword>
<comment type="caution">
    <text evidence="5">The sequence shown here is derived from an EMBL/GenBank/DDBJ whole genome shotgun (WGS) entry which is preliminary data.</text>
</comment>
<dbReference type="Pfam" id="PF09339">
    <property type="entry name" value="HTH_IclR"/>
    <property type="match status" value="1"/>
</dbReference>